<evidence type="ECO:0000256" key="4">
    <source>
        <dbReference type="ARBA" id="ARBA00023136"/>
    </source>
</evidence>
<proteinExistence type="predicted"/>
<dbReference type="Proteomes" id="UP001501446">
    <property type="component" value="Unassembled WGS sequence"/>
</dbReference>
<dbReference type="Pfam" id="PF02656">
    <property type="entry name" value="DUF202"/>
    <property type="match status" value="1"/>
</dbReference>
<reference evidence="8" key="1">
    <citation type="journal article" date="2019" name="Int. J. Syst. Evol. Microbiol.">
        <title>The Global Catalogue of Microorganisms (GCM) 10K type strain sequencing project: providing services to taxonomists for standard genome sequencing and annotation.</title>
        <authorList>
            <consortium name="The Broad Institute Genomics Platform"/>
            <consortium name="The Broad Institute Genome Sequencing Center for Infectious Disease"/>
            <person name="Wu L."/>
            <person name="Ma J."/>
        </authorList>
    </citation>
    <scope>NUCLEOTIDE SEQUENCE [LARGE SCALE GENOMIC DNA]</scope>
    <source>
        <strain evidence="8">JCM 18958</strain>
    </source>
</reference>
<gene>
    <name evidence="7" type="ORF">GCM10025781_25860</name>
</gene>
<comment type="caution">
    <text evidence="7">The sequence shown here is derived from an EMBL/GenBank/DDBJ whole genome shotgun (WGS) entry which is preliminary data.</text>
</comment>
<evidence type="ECO:0000256" key="5">
    <source>
        <dbReference type="SAM" id="Phobius"/>
    </source>
</evidence>
<comment type="subcellular location">
    <subcellularLocation>
        <location evidence="1">Endomembrane system</location>
        <topology evidence="1">Multi-pass membrane protein</topology>
    </subcellularLocation>
</comment>
<feature type="transmembrane region" description="Helical" evidence="5">
    <location>
        <begin position="20"/>
        <end position="41"/>
    </location>
</feature>
<feature type="transmembrane region" description="Helical" evidence="5">
    <location>
        <begin position="47"/>
        <end position="65"/>
    </location>
</feature>
<feature type="domain" description="DUF202" evidence="6">
    <location>
        <begin position="11"/>
        <end position="71"/>
    </location>
</feature>
<keyword evidence="2 5" id="KW-0812">Transmembrane</keyword>
<evidence type="ECO:0000256" key="1">
    <source>
        <dbReference type="ARBA" id="ARBA00004127"/>
    </source>
</evidence>
<dbReference type="InterPro" id="IPR003807">
    <property type="entry name" value="DUF202"/>
</dbReference>
<dbReference type="RefSeq" id="WP_312396300.1">
    <property type="nucleotide sequence ID" value="NZ_BAABLN010000035.1"/>
</dbReference>
<keyword evidence="4 5" id="KW-0472">Membrane</keyword>
<accession>A0ABP8XCP7</accession>
<sequence>MTRTAERFHEDPGLQPERTVLSWGRTMLALCTAAAIFLRWLPTHGPFVLTLFGVATCTAIGIYSTQRSRYRRGSAGISNEHVTPDAVAVVVTSTAVLALGVLGLITVVVF</sequence>
<evidence type="ECO:0000259" key="6">
    <source>
        <dbReference type="Pfam" id="PF02656"/>
    </source>
</evidence>
<feature type="transmembrane region" description="Helical" evidence="5">
    <location>
        <begin position="86"/>
        <end position="109"/>
    </location>
</feature>
<protein>
    <submittedName>
        <fullName evidence="7">DUF202 domain-containing protein</fullName>
    </submittedName>
</protein>
<keyword evidence="3 5" id="KW-1133">Transmembrane helix</keyword>
<name>A0ABP8XCP7_9MICC</name>
<keyword evidence="8" id="KW-1185">Reference proteome</keyword>
<evidence type="ECO:0000313" key="7">
    <source>
        <dbReference type="EMBL" id="GAA4705475.1"/>
    </source>
</evidence>
<organism evidence="7 8">
    <name type="scientific">Kocuria gwangalliensis</name>
    <dbReference type="NCBI Taxonomy" id="501592"/>
    <lineage>
        <taxon>Bacteria</taxon>
        <taxon>Bacillati</taxon>
        <taxon>Actinomycetota</taxon>
        <taxon>Actinomycetes</taxon>
        <taxon>Micrococcales</taxon>
        <taxon>Micrococcaceae</taxon>
        <taxon>Kocuria</taxon>
    </lineage>
</organism>
<evidence type="ECO:0000256" key="2">
    <source>
        <dbReference type="ARBA" id="ARBA00022692"/>
    </source>
</evidence>
<evidence type="ECO:0000313" key="8">
    <source>
        <dbReference type="Proteomes" id="UP001501446"/>
    </source>
</evidence>
<dbReference type="EMBL" id="BAABLN010000035">
    <property type="protein sequence ID" value="GAA4705475.1"/>
    <property type="molecule type" value="Genomic_DNA"/>
</dbReference>
<evidence type="ECO:0000256" key="3">
    <source>
        <dbReference type="ARBA" id="ARBA00022989"/>
    </source>
</evidence>